<keyword evidence="8" id="KW-0406">Ion transport</keyword>
<feature type="transmembrane region" description="Helical" evidence="12">
    <location>
        <begin position="44"/>
        <end position="69"/>
    </location>
</feature>
<dbReference type="GO" id="GO:0005886">
    <property type="term" value="C:plasma membrane"/>
    <property type="evidence" value="ECO:0007669"/>
    <property type="project" value="UniProtKB-SubCell"/>
</dbReference>
<keyword evidence="5 12" id="KW-0812">Transmembrane</keyword>
<feature type="transmembrane region" description="Helical" evidence="12">
    <location>
        <begin position="232"/>
        <end position="250"/>
    </location>
</feature>
<dbReference type="GO" id="GO:0015293">
    <property type="term" value="F:symporter activity"/>
    <property type="evidence" value="ECO:0007669"/>
    <property type="project" value="TreeGrafter"/>
</dbReference>
<dbReference type="Gene3D" id="1.20.1730.10">
    <property type="entry name" value="Sodium/glucose cotransporter"/>
    <property type="match status" value="1"/>
</dbReference>
<evidence type="ECO:0000256" key="10">
    <source>
        <dbReference type="ARBA" id="ARBA00023201"/>
    </source>
</evidence>
<evidence type="ECO:0000256" key="12">
    <source>
        <dbReference type="SAM" id="Phobius"/>
    </source>
</evidence>
<feature type="transmembrane region" description="Helical" evidence="12">
    <location>
        <begin position="404"/>
        <end position="422"/>
    </location>
</feature>
<dbReference type="PROSITE" id="PS50283">
    <property type="entry name" value="NA_SOLUT_SYMP_3"/>
    <property type="match status" value="1"/>
</dbReference>
<evidence type="ECO:0000256" key="4">
    <source>
        <dbReference type="ARBA" id="ARBA00022475"/>
    </source>
</evidence>
<evidence type="ECO:0000256" key="5">
    <source>
        <dbReference type="ARBA" id="ARBA00022692"/>
    </source>
</evidence>
<evidence type="ECO:0000313" key="13">
    <source>
        <dbReference type="EMBL" id="SDM95021.1"/>
    </source>
</evidence>
<proteinExistence type="inferred from homology"/>
<evidence type="ECO:0000313" key="14">
    <source>
        <dbReference type="Proteomes" id="UP000183376"/>
    </source>
</evidence>
<organism evidence="13 14">
    <name type="scientific">Allokutzneria albata</name>
    <name type="common">Kibdelosporangium albatum</name>
    <dbReference type="NCBI Taxonomy" id="211114"/>
    <lineage>
        <taxon>Bacteria</taxon>
        <taxon>Bacillati</taxon>
        <taxon>Actinomycetota</taxon>
        <taxon>Actinomycetes</taxon>
        <taxon>Pseudonocardiales</taxon>
        <taxon>Pseudonocardiaceae</taxon>
        <taxon>Allokutzneria</taxon>
    </lineage>
</organism>
<feature type="transmembrane region" description="Helical" evidence="12">
    <location>
        <begin position="271"/>
        <end position="297"/>
    </location>
</feature>
<dbReference type="OrthoDB" id="9814523at2"/>
<keyword evidence="14" id="KW-1185">Reference proteome</keyword>
<comment type="similarity">
    <text evidence="2 11">Belongs to the sodium:solute symporter (SSF) (TC 2.A.21) family.</text>
</comment>
<feature type="transmembrane region" description="Helical" evidence="12">
    <location>
        <begin position="317"/>
        <end position="338"/>
    </location>
</feature>
<evidence type="ECO:0000256" key="11">
    <source>
        <dbReference type="RuleBase" id="RU362091"/>
    </source>
</evidence>
<feature type="transmembrane region" description="Helical" evidence="12">
    <location>
        <begin position="186"/>
        <end position="204"/>
    </location>
</feature>
<dbReference type="InterPro" id="IPR051163">
    <property type="entry name" value="Sodium:Solute_Symporter_SSF"/>
</dbReference>
<dbReference type="InterPro" id="IPR038377">
    <property type="entry name" value="Na/Glc_symporter_sf"/>
</dbReference>
<feature type="transmembrane region" description="Helical" evidence="12">
    <location>
        <begin position="431"/>
        <end position="451"/>
    </location>
</feature>
<keyword evidence="10" id="KW-0739">Sodium transport</keyword>
<dbReference type="RefSeq" id="WP_030430540.1">
    <property type="nucleotide sequence ID" value="NZ_JOEF01000013.1"/>
</dbReference>
<feature type="transmembrane region" description="Helical" evidence="12">
    <location>
        <begin position="374"/>
        <end position="392"/>
    </location>
</feature>
<feature type="transmembrane region" description="Helical" evidence="12">
    <location>
        <begin position="6"/>
        <end position="23"/>
    </location>
</feature>
<evidence type="ECO:0000256" key="8">
    <source>
        <dbReference type="ARBA" id="ARBA00023065"/>
    </source>
</evidence>
<evidence type="ECO:0000256" key="3">
    <source>
        <dbReference type="ARBA" id="ARBA00022448"/>
    </source>
</evidence>
<keyword evidence="9 12" id="KW-0472">Membrane</keyword>
<evidence type="ECO:0000256" key="6">
    <source>
        <dbReference type="ARBA" id="ARBA00022989"/>
    </source>
</evidence>
<gene>
    <name evidence="13" type="ORF">SAMN04489726_4154</name>
</gene>
<name>A0A1G9XEQ3_ALLAB</name>
<dbReference type="eggNOG" id="COG0591">
    <property type="taxonomic scope" value="Bacteria"/>
</dbReference>
<dbReference type="AlphaFoldDB" id="A0A1G9XEQ3"/>
<evidence type="ECO:0000256" key="9">
    <source>
        <dbReference type="ARBA" id="ARBA00023136"/>
    </source>
</evidence>
<evidence type="ECO:0000256" key="7">
    <source>
        <dbReference type="ARBA" id="ARBA00023053"/>
    </source>
</evidence>
<dbReference type="Pfam" id="PF00474">
    <property type="entry name" value="SSF"/>
    <property type="match status" value="1"/>
</dbReference>
<dbReference type="CDD" id="cd11493">
    <property type="entry name" value="SLC5sbd_NIS-like_u1"/>
    <property type="match status" value="1"/>
</dbReference>
<dbReference type="PANTHER" id="PTHR42985:SF47">
    <property type="entry name" value="INTEGRAL MEMBRANE TRANSPORT PROTEIN"/>
    <property type="match status" value="1"/>
</dbReference>
<dbReference type="NCBIfam" id="TIGR00813">
    <property type="entry name" value="sss"/>
    <property type="match status" value="1"/>
</dbReference>
<evidence type="ECO:0000256" key="2">
    <source>
        <dbReference type="ARBA" id="ARBA00006434"/>
    </source>
</evidence>
<dbReference type="GO" id="GO:0006814">
    <property type="term" value="P:sodium ion transport"/>
    <property type="evidence" value="ECO:0007669"/>
    <property type="project" value="UniProtKB-KW"/>
</dbReference>
<dbReference type="Proteomes" id="UP000183376">
    <property type="component" value="Chromosome I"/>
</dbReference>
<feature type="transmembrane region" description="Helical" evidence="12">
    <location>
        <begin position="155"/>
        <end position="174"/>
    </location>
</feature>
<dbReference type="STRING" id="211114.SAMN04489726_4154"/>
<keyword evidence="6 12" id="KW-1133">Transmembrane helix</keyword>
<keyword evidence="3" id="KW-0813">Transport</keyword>
<evidence type="ECO:0000256" key="1">
    <source>
        <dbReference type="ARBA" id="ARBA00004651"/>
    </source>
</evidence>
<protein>
    <submittedName>
        <fullName evidence="13">Transporter, SSS family</fullName>
    </submittedName>
</protein>
<feature type="transmembrane region" description="Helical" evidence="12">
    <location>
        <begin position="463"/>
        <end position="481"/>
    </location>
</feature>
<sequence>MHALDLIIVAAFLIGMPLLGVLFGGRQRSSKDYFVSDKPMSWWVVCLSVVSAETSALTVISVPTVAYLGTFTFLQLALGYLLGRIVVAFVLLPKYMSGNLVTAYAYLGKRFGSKLQSTASVTFLFTRLLADGLRLFATAIPIKVLLAAYDINAPYWAICLVTGVGMLVFSYIGGVRAVVWVDAVQLGVYIVGGFAVIAVLAGKLPDGWLGQAFEAGKFQLLDFSADILTSPYAIITAILGGAVLSMASHGSDQLIVQRLMSCKDLKDSRKALIGSGVIVFFQFGLFLFIGVMIWALFKGATPASMGMAASDELFPHVIINVLPPGVSGFMLASILAAAMSSSLNALASSTVTDVLQKVSKRTFTDAEVLRQGKIWTVVWAGLLIGFASLFTSKNNPIVEQGLSITGYTYGALLGSFLLGLIFKKARQGDALVAFVVTVIGMATIILTVKFPVGAKELALAYPWYPPLGVLITLVVGGLLSLRHSTNAPEAVEAEVPAK</sequence>
<dbReference type="InterPro" id="IPR001734">
    <property type="entry name" value="Na/solute_symporter"/>
</dbReference>
<keyword evidence="7" id="KW-0915">Sodium</keyword>
<keyword evidence="4" id="KW-1003">Cell membrane</keyword>
<comment type="subcellular location">
    <subcellularLocation>
        <location evidence="1">Cell membrane</location>
        <topology evidence="1">Multi-pass membrane protein</topology>
    </subcellularLocation>
</comment>
<reference evidence="13 14" key="1">
    <citation type="submission" date="2016-10" db="EMBL/GenBank/DDBJ databases">
        <authorList>
            <person name="de Groot N.N."/>
        </authorList>
    </citation>
    <scope>NUCLEOTIDE SEQUENCE [LARGE SCALE GENOMIC DNA]</scope>
    <source>
        <strain evidence="13 14">DSM 44149</strain>
    </source>
</reference>
<accession>A0A1G9XEQ3</accession>
<dbReference type="PANTHER" id="PTHR42985">
    <property type="entry name" value="SODIUM-COUPLED MONOCARBOXYLATE TRANSPORTER"/>
    <property type="match status" value="1"/>
</dbReference>
<dbReference type="EMBL" id="LT629701">
    <property type="protein sequence ID" value="SDM95021.1"/>
    <property type="molecule type" value="Genomic_DNA"/>
</dbReference>